<dbReference type="Pfam" id="PF00441">
    <property type="entry name" value="Acyl-CoA_dh_1"/>
    <property type="match status" value="1"/>
</dbReference>
<feature type="domain" description="Acyl-CoA oxidase/dehydrogenase middle" evidence="6">
    <location>
        <begin position="123"/>
        <end position="219"/>
    </location>
</feature>
<dbReference type="GO" id="GO:0050660">
    <property type="term" value="F:flavin adenine dinucleotide binding"/>
    <property type="evidence" value="ECO:0007669"/>
    <property type="project" value="InterPro"/>
</dbReference>
<evidence type="ECO:0000256" key="3">
    <source>
        <dbReference type="ARBA" id="ARBA00022630"/>
    </source>
</evidence>
<evidence type="ECO:0000256" key="1">
    <source>
        <dbReference type="ARBA" id="ARBA00001974"/>
    </source>
</evidence>
<dbReference type="RefSeq" id="WP_189385103.1">
    <property type="nucleotide sequence ID" value="NZ_BAABFY010000006.1"/>
</dbReference>
<evidence type="ECO:0000259" key="6">
    <source>
        <dbReference type="Pfam" id="PF02770"/>
    </source>
</evidence>
<dbReference type="AlphaFoldDB" id="A0A918JNB8"/>
<evidence type="ECO:0000256" key="4">
    <source>
        <dbReference type="ARBA" id="ARBA00022827"/>
    </source>
</evidence>
<dbReference type="PROSITE" id="PS00073">
    <property type="entry name" value="ACYL_COA_DH_2"/>
    <property type="match status" value="1"/>
</dbReference>
<dbReference type="Proteomes" id="UP000608345">
    <property type="component" value="Unassembled WGS sequence"/>
</dbReference>
<dbReference type="EMBL" id="BMYS01000011">
    <property type="protein sequence ID" value="GGW87956.1"/>
    <property type="molecule type" value="Genomic_DNA"/>
</dbReference>
<dbReference type="Pfam" id="PF02770">
    <property type="entry name" value="Acyl-CoA_dh_M"/>
    <property type="match status" value="1"/>
</dbReference>
<gene>
    <name evidence="8" type="ORF">GCM10011450_17390</name>
</gene>
<protein>
    <submittedName>
        <fullName evidence="8">Acyl-CoA dehydrogenase</fullName>
    </submittedName>
</protein>
<dbReference type="GO" id="GO:0003995">
    <property type="term" value="F:acyl-CoA dehydrogenase activity"/>
    <property type="evidence" value="ECO:0007669"/>
    <property type="project" value="InterPro"/>
</dbReference>
<dbReference type="InterPro" id="IPR009075">
    <property type="entry name" value="AcylCo_DH/oxidase_C"/>
</dbReference>
<evidence type="ECO:0000259" key="5">
    <source>
        <dbReference type="Pfam" id="PF00441"/>
    </source>
</evidence>
<evidence type="ECO:0000259" key="7">
    <source>
        <dbReference type="Pfam" id="PF02771"/>
    </source>
</evidence>
<feature type="domain" description="Acyl-CoA dehydrogenase/oxidase C-terminal" evidence="5">
    <location>
        <begin position="233"/>
        <end position="365"/>
    </location>
</feature>
<dbReference type="PIRSF" id="PIRSF016578">
    <property type="entry name" value="HsaA"/>
    <property type="match status" value="1"/>
</dbReference>
<comment type="similarity">
    <text evidence="2">Belongs to the acyl-CoA dehydrogenase family.</text>
</comment>
<dbReference type="Pfam" id="PF02771">
    <property type="entry name" value="Acyl-CoA_dh_N"/>
    <property type="match status" value="1"/>
</dbReference>
<dbReference type="InterPro" id="IPR046373">
    <property type="entry name" value="Acyl-CoA_Oxase/DH_mid-dom_sf"/>
</dbReference>
<keyword evidence="9" id="KW-1185">Reference proteome</keyword>
<dbReference type="InterPro" id="IPR037069">
    <property type="entry name" value="AcylCoA_DH/ox_N_sf"/>
</dbReference>
<dbReference type="InterPro" id="IPR006089">
    <property type="entry name" value="Acyl-CoA_DH_CS"/>
</dbReference>
<keyword evidence="3" id="KW-0285">Flavoprotein</keyword>
<dbReference type="CDD" id="cd00567">
    <property type="entry name" value="ACAD"/>
    <property type="match status" value="1"/>
</dbReference>
<dbReference type="PANTHER" id="PTHR43884">
    <property type="entry name" value="ACYL-COA DEHYDROGENASE"/>
    <property type="match status" value="1"/>
</dbReference>
<dbReference type="SUPFAM" id="SSF56645">
    <property type="entry name" value="Acyl-CoA dehydrogenase NM domain-like"/>
    <property type="match status" value="1"/>
</dbReference>
<dbReference type="InterPro" id="IPR013786">
    <property type="entry name" value="AcylCoA_DH/ox_N"/>
</dbReference>
<dbReference type="Gene3D" id="1.10.540.10">
    <property type="entry name" value="Acyl-CoA dehydrogenase/oxidase, N-terminal domain"/>
    <property type="match status" value="1"/>
</dbReference>
<dbReference type="PANTHER" id="PTHR43884:SF12">
    <property type="entry name" value="ISOVALERYL-COA DEHYDROGENASE, MITOCHONDRIAL-RELATED"/>
    <property type="match status" value="1"/>
</dbReference>
<keyword evidence="4" id="KW-0274">FAD</keyword>
<evidence type="ECO:0000313" key="8">
    <source>
        <dbReference type="EMBL" id="GGW87956.1"/>
    </source>
</evidence>
<reference evidence="8" key="2">
    <citation type="submission" date="2020-09" db="EMBL/GenBank/DDBJ databases">
        <authorList>
            <person name="Sun Q."/>
            <person name="Kim S."/>
        </authorList>
    </citation>
    <scope>NUCLEOTIDE SEQUENCE</scope>
    <source>
        <strain evidence="8">KCTC 23732</strain>
    </source>
</reference>
<reference evidence="8" key="1">
    <citation type="journal article" date="2014" name="Int. J. Syst. Evol. Microbiol.">
        <title>Complete genome sequence of Corynebacterium casei LMG S-19264T (=DSM 44701T), isolated from a smear-ripened cheese.</title>
        <authorList>
            <consortium name="US DOE Joint Genome Institute (JGI-PGF)"/>
            <person name="Walter F."/>
            <person name="Albersmeier A."/>
            <person name="Kalinowski J."/>
            <person name="Ruckert C."/>
        </authorList>
    </citation>
    <scope>NUCLEOTIDE SEQUENCE</scope>
    <source>
        <strain evidence="8">KCTC 23732</strain>
    </source>
</reference>
<name>A0A918JNB8_9BURK</name>
<dbReference type="InterPro" id="IPR009100">
    <property type="entry name" value="AcylCoA_DH/oxidase_NM_dom_sf"/>
</dbReference>
<dbReference type="Gene3D" id="1.20.140.10">
    <property type="entry name" value="Butyryl-CoA Dehydrogenase, subunit A, domain 3"/>
    <property type="match status" value="1"/>
</dbReference>
<dbReference type="InterPro" id="IPR006091">
    <property type="entry name" value="Acyl-CoA_Oxase/DH_mid-dom"/>
</dbReference>
<comment type="caution">
    <text evidence="8">The sequence shown here is derived from an EMBL/GenBank/DDBJ whole genome shotgun (WGS) entry which is preliminary data.</text>
</comment>
<dbReference type="FunFam" id="1.20.140.10:FF:000012">
    <property type="entry name" value="Acyl-CoA dehydrogenase fadE12"/>
    <property type="match status" value="1"/>
</dbReference>
<proteinExistence type="inferred from homology"/>
<evidence type="ECO:0000256" key="2">
    <source>
        <dbReference type="ARBA" id="ARBA00009347"/>
    </source>
</evidence>
<accession>A0A918JNB8</accession>
<dbReference type="SUPFAM" id="SSF47203">
    <property type="entry name" value="Acyl-CoA dehydrogenase C-terminal domain-like"/>
    <property type="match status" value="1"/>
</dbReference>
<dbReference type="Gene3D" id="2.40.110.10">
    <property type="entry name" value="Butyryl-CoA Dehydrogenase, subunit A, domain 2"/>
    <property type="match status" value="1"/>
</dbReference>
<comment type="cofactor">
    <cofactor evidence="1">
        <name>FAD</name>
        <dbReference type="ChEBI" id="CHEBI:57692"/>
    </cofactor>
</comment>
<organism evidence="8 9">
    <name type="scientific">Advenella faeciporci</name>
    <dbReference type="NCBI Taxonomy" id="797535"/>
    <lineage>
        <taxon>Bacteria</taxon>
        <taxon>Pseudomonadati</taxon>
        <taxon>Pseudomonadota</taxon>
        <taxon>Betaproteobacteria</taxon>
        <taxon>Burkholderiales</taxon>
        <taxon>Alcaligenaceae</taxon>
    </lineage>
</organism>
<feature type="domain" description="Acyl-CoA dehydrogenase/oxidase N-terminal" evidence="7">
    <location>
        <begin position="7"/>
        <end position="119"/>
    </location>
</feature>
<evidence type="ECO:0000313" key="9">
    <source>
        <dbReference type="Proteomes" id="UP000608345"/>
    </source>
</evidence>
<sequence>MNVELSNDQQVLVEAVENLCADFDDDYWHARDADGQYPEAFYKALAEAGWLGIAMPEAYGGAGLGMTEAALLMKTISRSGAGFTGASAVHMNIFGLNPVVVFGSEDLKQRALPPLIQGKQKACFAVTEPDAGLDTTKLKTRAVKQGNKYIVHGRKIWISTAQVADKMLLLARTTPLEEVSKPTQGLSLFYTDLNRDYVEVREIEKMGRKAVDSNMLFFDGLEIPEEDRVGEEGRGFEYILHGLNPERILIASEAVGLGQIALQKATQYAKERVVFGRAIGANQGIQHPLAQAWMHLEAADLMVSKAASLYDSNKQCGEFANTAKYLAAEAAFNACQTAIQTLGGMGYAKEYHVERYLRESFIPRIAPVSPQLIMCFIAEKVLGLPKSY</sequence>
<dbReference type="InterPro" id="IPR036250">
    <property type="entry name" value="AcylCo_DH-like_C"/>
</dbReference>